<proteinExistence type="predicted"/>
<dbReference type="Proteomes" id="UP000023152">
    <property type="component" value="Unassembled WGS sequence"/>
</dbReference>
<name>X6P7A9_RETFI</name>
<reference evidence="1 2" key="1">
    <citation type="journal article" date="2013" name="Curr. Biol.">
        <title>The Genome of the Foraminiferan Reticulomyxa filosa.</title>
        <authorList>
            <person name="Glockner G."/>
            <person name="Hulsmann N."/>
            <person name="Schleicher M."/>
            <person name="Noegel A.A."/>
            <person name="Eichinger L."/>
            <person name="Gallinger C."/>
            <person name="Pawlowski J."/>
            <person name="Sierra R."/>
            <person name="Euteneuer U."/>
            <person name="Pillet L."/>
            <person name="Moustafa A."/>
            <person name="Platzer M."/>
            <person name="Groth M."/>
            <person name="Szafranski K."/>
            <person name="Schliwa M."/>
        </authorList>
    </citation>
    <scope>NUCLEOTIDE SEQUENCE [LARGE SCALE GENOMIC DNA]</scope>
</reference>
<dbReference type="EMBL" id="ASPP01002954">
    <property type="protein sequence ID" value="ETO34003.1"/>
    <property type="molecule type" value="Genomic_DNA"/>
</dbReference>
<evidence type="ECO:0000313" key="2">
    <source>
        <dbReference type="Proteomes" id="UP000023152"/>
    </source>
</evidence>
<dbReference type="AlphaFoldDB" id="X6P7A9"/>
<protein>
    <submittedName>
        <fullName evidence="1">Uncharacterized protein</fullName>
    </submittedName>
</protein>
<keyword evidence="2" id="KW-1185">Reference proteome</keyword>
<sequence length="259" mass="29850">MLSEELSYLSSRMKSPLVLVALLVLKAFIVVLTSSKINTNNSSETNGQTQFNQHNNMNTMIMSRYTLLNYSFNYIWKVEQYLTFYNNMSRVLSVQISSKESMPSKNKIIRIIQSTFVTNAKQSKNILSAKTSAMNKIRSTSSILQTTYKLKIKAATSRKDLKKKNNNSVFRNGKAEVIISTPQSNTTCNSQKRVWIEGFVCDQLFLAQRRYKQECKQQHYLADLFSTSRCPIQTHQFKLAQSPNYIIKVRLLFCPMLQC</sequence>
<accession>X6P7A9</accession>
<evidence type="ECO:0000313" key="1">
    <source>
        <dbReference type="EMBL" id="ETO34003.1"/>
    </source>
</evidence>
<gene>
    <name evidence="1" type="ORF">RFI_03091</name>
</gene>
<comment type="caution">
    <text evidence="1">The sequence shown here is derived from an EMBL/GenBank/DDBJ whole genome shotgun (WGS) entry which is preliminary data.</text>
</comment>
<organism evidence="1 2">
    <name type="scientific">Reticulomyxa filosa</name>
    <dbReference type="NCBI Taxonomy" id="46433"/>
    <lineage>
        <taxon>Eukaryota</taxon>
        <taxon>Sar</taxon>
        <taxon>Rhizaria</taxon>
        <taxon>Retaria</taxon>
        <taxon>Foraminifera</taxon>
        <taxon>Monothalamids</taxon>
        <taxon>Reticulomyxidae</taxon>
        <taxon>Reticulomyxa</taxon>
    </lineage>
</organism>